<dbReference type="EMBL" id="FQYU01000002">
    <property type="protein sequence ID" value="SHJ10346.1"/>
    <property type="molecule type" value="Genomic_DNA"/>
</dbReference>
<evidence type="ECO:0000256" key="6">
    <source>
        <dbReference type="ARBA" id="ARBA00023295"/>
    </source>
</evidence>
<dbReference type="Pfam" id="PF01120">
    <property type="entry name" value="Alpha_L_fucos"/>
    <property type="match status" value="1"/>
</dbReference>
<reference evidence="11" key="1">
    <citation type="submission" date="2016-11" db="EMBL/GenBank/DDBJ databases">
        <authorList>
            <person name="Varghese N."/>
            <person name="Submissions S."/>
        </authorList>
    </citation>
    <scope>NUCLEOTIDE SEQUENCE [LARGE SCALE GENOMIC DNA]</scope>
    <source>
        <strain evidence="11">DSM 19858</strain>
    </source>
</reference>
<comment type="function">
    <text evidence="1">Alpha-L-fucosidase is responsible for hydrolyzing the alpha-1,6-linked fucose joined to the reducing-end N-acetylglucosamine of the carbohydrate moieties of glycoproteins.</text>
</comment>
<dbReference type="GO" id="GO:0006004">
    <property type="term" value="P:fucose metabolic process"/>
    <property type="evidence" value="ECO:0007669"/>
    <property type="project" value="InterPro"/>
</dbReference>
<dbReference type="Gene3D" id="2.60.40.1180">
    <property type="entry name" value="Golgi alpha-mannosidase II"/>
    <property type="match status" value="1"/>
</dbReference>
<evidence type="ECO:0000256" key="2">
    <source>
        <dbReference type="ARBA" id="ARBA00007951"/>
    </source>
</evidence>
<proteinExistence type="inferred from homology"/>
<gene>
    <name evidence="10" type="ORF">SAMN04488513_102847</name>
</gene>
<dbReference type="SMART" id="SM00812">
    <property type="entry name" value="Alpha_L_fucos"/>
    <property type="match status" value="1"/>
</dbReference>
<dbReference type="Gene3D" id="3.20.20.80">
    <property type="entry name" value="Glycosidases"/>
    <property type="match status" value="1"/>
</dbReference>
<dbReference type="OrthoDB" id="1095333at2"/>
<dbReference type="RefSeq" id="WP_094766637.1">
    <property type="nucleotide sequence ID" value="NZ_FQYU01000002.1"/>
</dbReference>
<dbReference type="PROSITE" id="PS51257">
    <property type="entry name" value="PROKAR_LIPOPROTEIN"/>
    <property type="match status" value="1"/>
</dbReference>
<dbReference type="STRING" id="192903.SAMN04488513_102847"/>
<dbReference type="Pfam" id="PF16757">
    <property type="entry name" value="Fucosidase_C"/>
    <property type="match status" value="1"/>
</dbReference>
<evidence type="ECO:0000259" key="8">
    <source>
        <dbReference type="Pfam" id="PF01120"/>
    </source>
</evidence>
<dbReference type="InterPro" id="IPR000933">
    <property type="entry name" value="Glyco_hydro_29"/>
</dbReference>
<evidence type="ECO:0000256" key="4">
    <source>
        <dbReference type="ARBA" id="ARBA00022729"/>
    </source>
</evidence>
<organism evidence="10 11">
    <name type="scientific">Pseudozobellia thermophila</name>
    <dbReference type="NCBI Taxonomy" id="192903"/>
    <lineage>
        <taxon>Bacteria</taxon>
        <taxon>Pseudomonadati</taxon>
        <taxon>Bacteroidota</taxon>
        <taxon>Flavobacteriia</taxon>
        <taxon>Flavobacteriales</taxon>
        <taxon>Flavobacteriaceae</taxon>
        <taxon>Pseudozobellia</taxon>
    </lineage>
</organism>
<keyword evidence="6" id="KW-0326">Glycosidase</keyword>
<feature type="signal peptide" evidence="7">
    <location>
        <begin position="1"/>
        <end position="17"/>
    </location>
</feature>
<evidence type="ECO:0000313" key="11">
    <source>
        <dbReference type="Proteomes" id="UP000184543"/>
    </source>
</evidence>
<dbReference type="InterPro" id="IPR017853">
    <property type="entry name" value="GH"/>
</dbReference>
<name>A0A1M6GKC8_9FLAO</name>
<feature type="domain" description="Alpha-L-fucosidase C-terminal" evidence="9">
    <location>
        <begin position="425"/>
        <end position="502"/>
    </location>
</feature>
<evidence type="ECO:0000256" key="7">
    <source>
        <dbReference type="SAM" id="SignalP"/>
    </source>
</evidence>
<dbReference type="InterPro" id="IPR031919">
    <property type="entry name" value="Fucosidase_C"/>
</dbReference>
<dbReference type="Proteomes" id="UP000184543">
    <property type="component" value="Unassembled WGS sequence"/>
</dbReference>
<evidence type="ECO:0000256" key="3">
    <source>
        <dbReference type="ARBA" id="ARBA00012662"/>
    </source>
</evidence>
<dbReference type="InterPro" id="IPR016286">
    <property type="entry name" value="FUC_metazoa-typ"/>
</dbReference>
<evidence type="ECO:0000256" key="5">
    <source>
        <dbReference type="ARBA" id="ARBA00022801"/>
    </source>
</evidence>
<evidence type="ECO:0000259" key="9">
    <source>
        <dbReference type="Pfam" id="PF16757"/>
    </source>
</evidence>
<accession>A0A1M6GKC8</accession>
<dbReference type="EC" id="3.2.1.51" evidence="3"/>
<sequence length="510" mass="58349">MKATSALFCAFLALAFACKDQPQTTAEKPKQEETTPKTYEEDWASLGKHQEAPQWFKDAKLGIYFHWGLYSVPAYGSEWYPRWMHFKDHKVYKHHVEKYGEPSEFGYHDFAPMFTAEHFNAGEWAKLFKAAGAKFAGPVAEHHDGFAMWDSKLTPWDVMDTGPKKDITGLLEKAIRAEGMKLITTFHHSKNLQRSTEIGKQVENSHFPYFENMPPSSPDPELQLMYGNMDPEKWYRDIWTGKLKEVIDNYHPDIIWFDYVLGDIPEKYRKEFAAYYLNAAQAKGQEVVIVRKQHDLPQNLSIEDLEQSRKNQIGTKTWMTDATISDGSWGYTENLGVKEAKDVLHMLIDITSKNGVLLLNISPKADGTIPDNQRQALLEIGRWLHTYGDAIYGTEAWYTFGEGPTKEPEGHFKNHKAFMKLKYSNKDIRYTTKDYDINAIVLGPLESDSELVLKAFAEEQIKDGVSITKVSVLGSDEEITWKLTEEGLVIHTPKTSPETMANVIKVTIEQ</sequence>
<comment type="similarity">
    <text evidence="2">Belongs to the glycosyl hydrolase 29 family.</text>
</comment>
<dbReference type="PIRSF" id="PIRSF001092">
    <property type="entry name" value="Alpha-L-fucosidase"/>
    <property type="match status" value="1"/>
</dbReference>
<dbReference type="InterPro" id="IPR057739">
    <property type="entry name" value="Glyco_hydro_29_N"/>
</dbReference>
<dbReference type="GO" id="GO:0005764">
    <property type="term" value="C:lysosome"/>
    <property type="evidence" value="ECO:0007669"/>
    <property type="project" value="TreeGrafter"/>
</dbReference>
<feature type="chain" id="PRO_5013110540" description="alpha-L-fucosidase" evidence="7">
    <location>
        <begin position="18"/>
        <end position="510"/>
    </location>
</feature>
<dbReference type="GO" id="GO:0004560">
    <property type="term" value="F:alpha-L-fucosidase activity"/>
    <property type="evidence" value="ECO:0007669"/>
    <property type="project" value="InterPro"/>
</dbReference>
<keyword evidence="5" id="KW-0378">Hydrolase</keyword>
<keyword evidence="11" id="KW-1185">Reference proteome</keyword>
<dbReference type="PRINTS" id="PR00741">
    <property type="entry name" value="GLHYDRLASE29"/>
</dbReference>
<evidence type="ECO:0000256" key="1">
    <source>
        <dbReference type="ARBA" id="ARBA00004071"/>
    </source>
</evidence>
<dbReference type="PANTHER" id="PTHR10030:SF37">
    <property type="entry name" value="ALPHA-L-FUCOSIDASE-RELATED"/>
    <property type="match status" value="1"/>
</dbReference>
<feature type="domain" description="Glycoside hydrolase family 29 N-terminal" evidence="8">
    <location>
        <begin position="31"/>
        <end position="389"/>
    </location>
</feature>
<dbReference type="InterPro" id="IPR013780">
    <property type="entry name" value="Glyco_hydro_b"/>
</dbReference>
<dbReference type="SUPFAM" id="SSF51445">
    <property type="entry name" value="(Trans)glycosidases"/>
    <property type="match status" value="1"/>
</dbReference>
<evidence type="ECO:0000313" key="10">
    <source>
        <dbReference type="EMBL" id="SHJ10346.1"/>
    </source>
</evidence>
<dbReference type="PANTHER" id="PTHR10030">
    <property type="entry name" value="ALPHA-L-FUCOSIDASE"/>
    <property type="match status" value="1"/>
</dbReference>
<dbReference type="GO" id="GO:0016139">
    <property type="term" value="P:glycoside catabolic process"/>
    <property type="evidence" value="ECO:0007669"/>
    <property type="project" value="TreeGrafter"/>
</dbReference>
<dbReference type="AlphaFoldDB" id="A0A1M6GKC8"/>
<protein>
    <recommendedName>
        <fullName evidence="3">alpha-L-fucosidase</fullName>
        <ecNumber evidence="3">3.2.1.51</ecNumber>
    </recommendedName>
</protein>
<keyword evidence="4 7" id="KW-0732">Signal</keyword>